<dbReference type="InterPro" id="IPR017441">
    <property type="entry name" value="Protein_kinase_ATP_BS"/>
</dbReference>
<dbReference type="SUPFAM" id="SSF57850">
    <property type="entry name" value="RING/U-box"/>
    <property type="match status" value="1"/>
</dbReference>
<feature type="region of interest" description="Disordered" evidence="13">
    <location>
        <begin position="262"/>
        <end position="283"/>
    </location>
</feature>
<dbReference type="InterPro" id="IPR003613">
    <property type="entry name" value="Ubox_domain"/>
</dbReference>
<dbReference type="SUPFAM" id="SSF56112">
    <property type="entry name" value="Protein kinase-like (PK-like)"/>
    <property type="match status" value="1"/>
</dbReference>
<evidence type="ECO:0000259" key="15">
    <source>
        <dbReference type="PROSITE" id="PS51698"/>
    </source>
</evidence>
<dbReference type="PROSITE" id="PS00108">
    <property type="entry name" value="PROTEIN_KINASE_ST"/>
    <property type="match status" value="1"/>
</dbReference>
<feature type="domain" description="U-box" evidence="15">
    <location>
        <begin position="853"/>
        <end position="924"/>
    </location>
</feature>
<dbReference type="Gene3D" id="3.30.40.10">
    <property type="entry name" value="Zinc/RING finger domain, C3HC4 (zinc finger)"/>
    <property type="match status" value="1"/>
</dbReference>
<evidence type="ECO:0000256" key="2">
    <source>
        <dbReference type="ARBA" id="ARBA00003861"/>
    </source>
</evidence>
<evidence type="ECO:0000256" key="1">
    <source>
        <dbReference type="ARBA" id="ARBA00000900"/>
    </source>
</evidence>
<comment type="catalytic activity">
    <reaction evidence="1">
        <text>S-ubiquitinyl-[E2 ubiquitin-conjugating enzyme]-L-cysteine + [acceptor protein]-L-lysine = [E2 ubiquitin-conjugating enzyme]-L-cysteine + N(6)-ubiquitinyl-[acceptor protein]-L-lysine.</text>
        <dbReference type="EC" id="2.3.2.27"/>
    </reaction>
</comment>
<keyword evidence="12" id="KW-0175">Coiled coil</keyword>
<keyword evidence="7 11" id="KW-0547">Nucleotide-binding</keyword>
<dbReference type="Pfam" id="PF04564">
    <property type="entry name" value="U-box"/>
    <property type="match status" value="1"/>
</dbReference>
<keyword evidence="8" id="KW-0418">Kinase</keyword>
<organism evidence="16 17">
    <name type="scientific">Vigna mungo</name>
    <name type="common">Black gram</name>
    <name type="synonym">Phaseolus mungo</name>
    <dbReference type="NCBI Taxonomy" id="3915"/>
    <lineage>
        <taxon>Eukaryota</taxon>
        <taxon>Viridiplantae</taxon>
        <taxon>Streptophyta</taxon>
        <taxon>Embryophyta</taxon>
        <taxon>Tracheophyta</taxon>
        <taxon>Spermatophyta</taxon>
        <taxon>Magnoliopsida</taxon>
        <taxon>eudicotyledons</taxon>
        <taxon>Gunneridae</taxon>
        <taxon>Pentapetalae</taxon>
        <taxon>rosids</taxon>
        <taxon>fabids</taxon>
        <taxon>Fabales</taxon>
        <taxon>Fabaceae</taxon>
        <taxon>Papilionoideae</taxon>
        <taxon>50 kb inversion clade</taxon>
        <taxon>NPAAA clade</taxon>
        <taxon>indigoferoid/millettioid clade</taxon>
        <taxon>Phaseoleae</taxon>
        <taxon>Vigna</taxon>
    </lineage>
</organism>
<dbReference type="InterPro" id="IPR000719">
    <property type="entry name" value="Prot_kinase_dom"/>
</dbReference>
<dbReference type="CDD" id="cd16655">
    <property type="entry name" value="RING-Ubox_WDSUB1-like"/>
    <property type="match status" value="1"/>
</dbReference>
<dbReference type="PROSITE" id="PS50011">
    <property type="entry name" value="PROTEIN_KINASE_DOM"/>
    <property type="match status" value="1"/>
</dbReference>
<feature type="coiled-coil region" evidence="12">
    <location>
        <begin position="407"/>
        <end position="541"/>
    </location>
</feature>
<dbReference type="PANTHER" id="PTHR45647:SF72">
    <property type="entry name" value="U-BOX KINASE FAMILY PROTEIN"/>
    <property type="match status" value="1"/>
</dbReference>
<evidence type="ECO:0000256" key="9">
    <source>
        <dbReference type="ARBA" id="ARBA00022786"/>
    </source>
</evidence>
<accession>A0AAQ3S3X1</accession>
<gene>
    <name evidence="16" type="ORF">V8G54_009484</name>
</gene>
<dbReference type="AlphaFoldDB" id="A0AAQ3S3X1"/>
<evidence type="ECO:0000256" key="12">
    <source>
        <dbReference type="SAM" id="Coils"/>
    </source>
</evidence>
<feature type="binding site" evidence="11">
    <location>
        <position position="596"/>
    </location>
    <ligand>
        <name>ATP</name>
        <dbReference type="ChEBI" id="CHEBI:30616"/>
    </ligand>
</feature>
<dbReference type="SMART" id="SM00220">
    <property type="entry name" value="S_TKc"/>
    <property type="match status" value="1"/>
</dbReference>
<evidence type="ECO:0000256" key="8">
    <source>
        <dbReference type="ARBA" id="ARBA00022777"/>
    </source>
</evidence>
<dbReference type="FunFam" id="3.30.200.20:FF:000039">
    <property type="entry name" value="receptor-like protein kinase FERONIA"/>
    <property type="match status" value="1"/>
</dbReference>
<dbReference type="GO" id="GO:0061630">
    <property type="term" value="F:ubiquitin protein ligase activity"/>
    <property type="evidence" value="ECO:0007669"/>
    <property type="project" value="UniProtKB-EC"/>
</dbReference>
<dbReference type="Gene3D" id="1.10.510.10">
    <property type="entry name" value="Transferase(Phosphotransferase) domain 1"/>
    <property type="match status" value="1"/>
</dbReference>
<dbReference type="InterPro" id="IPR051348">
    <property type="entry name" value="U-box_ubiquitin_ligases"/>
</dbReference>
<evidence type="ECO:0000256" key="7">
    <source>
        <dbReference type="ARBA" id="ARBA00022741"/>
    </source>
</evidence>
<evidence type="ECO:0000313" key="17">
    <source>
        <dbReference type="Proteomes" id="UP001374535"/>
    </source>
</evidence>
<proteinExistence type="predicted"/>
<evidence type="ECO:0000313" key="16">
    <source>
        <dbReference type="EMBL" id="WVZ16502.1"/>
    </source>
</evidence>
<evidence type="ECO:0000256" key="3">
    <source>
        <dbReference type="ARBA" id="ARBA00004906"/>
    </source>
</evidence>
<keyword evidence="6" id="KW-0808">Transferase</keyword>
<dbReference type="EC" id="2.3.2.27" evidence="4"/>
<dbReference type="SUPFAM" id="SSF52402">
    <property type="entry name" value="Adenine nucleotide alpha hydrolases-like"/>
    <property type="match status" value="1"/>
</dbReference>
<dbReference type="Gene3D" id="3.30.200.20">
    <property type="entry name" value="Phosphorylase Kinase, domain 1"/>
    <property type="match status" value="1"/>
</dbReference>
<reference evidence="16 17" key="1">
    <citation type="journal article" date="2023" name="Life. Sci Alliance">
        <title>Evolutionary insights into 3D genome organization and epigenetic landscape of Vigna mungo.</title>
        <authorList>
            <person name="Junaid A."/>
            <person name="Singh B."/>
            <person name="Bhatia S."/>
        </authorList>
    </citation>
    <scope>NUCLEOTIDE SEQUENCE [LARGE SCALE GENOMIC DNA]</scope>
    <source>
        <strain evidence="16">Urdbean</strain>
    </source>
</reference>
<evidence type="ECO:0000259" key="14">
    <source>
        <dbReference type="PROSITE" id="PS50011"/>
    </source>
</evidence>
<keyword evidence="17" id="KW-1185">Reference proteome</keyword>
<evidence type="ECO:0000256" key="11">
    <source>
        <dbReference type="PROSITE-ProRule" id="PRU10141"/>
    </source>
</evidence>
<comment type="pathway">
    <text evidence="3">Protein modification; protein ubiquitination.</text>
</comment>
<name>A0AAQ3S3X1_VIGMU</name>
<protein>
    <recommendedName>
        <fullName evidence="4">RING-type E3 ubiquitin transferase</fullName>
        <ecNumber evidence="4">2.3.2.27</ecNumber>
    </recommendedName>
</protein>
<feature type="domain" description="Protein kinase" evidence="14">
    <location>
        <begin position="569"/>
        <end position="838"/>
    </location>
</feature>
<evidence type="ECO:0000256" key="13">
    <source>
        <dbReference type="SAM" id="MobiDB-lite"/>
    </source>
</evidence>
<dbReference type="PROSITE" id="PS51698">
    <property type="entry name" value="U_BOX"/>
    <property type="match status" value="1"/>
</dbReference>
<feature type="compositionally biased region" description="Polar residues" evidence="13">
    <location>
        <begin position="268"/>
        <end position="277"/>
    </location>
</feature>
<sequence length="924" mass="103488">MAVVSPMPATAPQINRTSKLRDVGVPGIMTSRSEIVSEPSPSMVNDTLYVAVAKDVKDSKLNLIWAIQNSGGRRICILHVHVPAPMIPMMGAKFPASALREQGVQDYHERERQKIPEIMDAYLYICQRMGVRAGKVLIEMDCVEKGIVELIHQYGIQRLVMGAASDKNYSRRMISLKSKKAIYVSEQAPASCHIQFVCNGYLIHTSTEFQGIVSHGDKCNFGYLIILYLVLIQVLYQLRDCRLDRRNVEVGSPSVMQIANSEVGHSPSMGSPSSVAGQNRWRKPTNPGQELFRRVRTINGALRKSIGSVSSLEGYLTPQRKFGKEASSDEFDEQSRGSPSVFSMCFESCLGDAELIPDLINNGSENVLGLSLNNFSLDNKDLHSPSPSVLDEGMDDALYGQLEQAMAEAWNARQDAYQETVRRVKAEKEAKDAIRKVKVTENLYQEEIKLRKEQEEEVQKAKEELDNMKTQINKVNEELQLALDQKLSLENQIASTELVVKELEQKNISADELSQKYKDELDELQMQLDNVLGEAEELRRKQGESSSMHGLQPFSEFSFSEIKEATRNFNPSLKIGQGGYGSIFKGILRHTEVAIKMLSPDSAQGPVEFQQEVEILSRLRHPNLVTLIGSCPESWTLVYEYLPNGSLEDRLNCKDNTPPLSWQTRIRIAAELCSALIFLQSSKPHSIAHGDLKPGNILLDANLVSKLSDFGICRILSCQEGSSSSTTQFWRTVPKGTFVYVDPEFLTSGELTPKSDVYSFGVILLRLITGKPALGITKEVQYALHSRKLKSILDPLAGDWPVMLAEELVRLALRCCEMNRKNRPDLHPDVWRILEPMRASCGPTQPGSQGKCQPPPYFICPISLEVMQDPQVAADGFTYEAEAIREWLKSGRHTSPRTNSKLAHHNLIPNHSLRHAIQDWLQTH</sequence>
<evidence type="ECO:0000256" key="4">
    <source>
        <dbReference type="ARBA" id="ARBA00012483"/>
    </source>
</evidence>
<dbReference type="SMART" id="SM00504">
    <property type="entry name" value="Ubox"/>
    <property type="match status" value="1"/>
</dbReference>
<dbReference type="GO" id="GO:0004674">
    <property type="term" value="F:protein serine/threonine kinase activity"/>
    <property type="evidence" value="ECO:0007669"/>
    <property type="project" value="UniProtKB-KW"/>
</dbReference>
<dbReference type="Pfam" id="PF00069">
    <property type="entry name" value="Pkinase"/>
    <property type="match status" value="1"/>
</dbReference>
<keyword evidence="9" id="KW-0833">Ubl conjugation pathway</keyword>
<comment type="function">
    <text evidence="2">Functions as an E3 ubiquitin ligase.</text>
</comment>
<evidence type="ECO:0000256" key="10">
    <source>
        <dbReference type="ARBA" id="ARBA00022840"/>
    </source>
</evidence>
<keyword evidence="10 11" id="KW-0067">ATP-binding</keyword>
<dbReference type="GO" id="GO:0005524">
    <property type="term" value="F:ATP binding"/>
    <property type="evidence" value="ECO:0007669"/>
    <property type="project" value="UniProtKB-UniRule"/>
</dbReference>
<dbReference type="PANTHER" id="PTHR45647">
    <property type="entry name" value="OS02G0152300 PROTEIN"/>
    <property type="match status" value="1"/>
</dbReference>
<dbReference type="GO" id="GO:0016567">
    <property type="term" value="P:protein ubiquitination"/>
    <property type="evidence" value="ECO:0007669"/>
    <property type="project" value="InterPro"/>
</dbReference>
<evidence type="ECO:0000256" key="6">
    <source>
        <dbReference type="ARBA" id="ARBA00022679"/>
    </source>
</evidence>
<dbReference type="CDD" id="cd01989">
    <property type="entry name" value="USP_STK_Ubox_N"/>
    <property type="match status" value="1"/>
</dbReference>
<dbReference type="Proteomes" id="UP001374535">
    <property type="component" value="Chromosome 3"/>
</dbReference>
<evidence type="ECO:0000256" key="5">
    <source>
        <dbReference type="ARBA" id="ARBA00022527"/>
    </source>
</evidence>
<keyword evidence="5" id="KW-0723">Serine/threonine-protein kinase</keyword>
<dbReference type="InterPro" id="IPR013083">
    <property type="entry name" value="Znf_RING/FYVE/PHD"/>
</dbReference>
<dbReference type="PROSITE" id="PS00107">
    <property type="entry name" value="PROTEIN_KINASE_ATP"/>
    <property type="match status" value="1"/>
</dbReference>
<dbReference type="InterPro" id="IPR011009">
    <property type="entry name" value="Kinase-like_dom_sf"/>
</dbReference>
<dbReference type="EMBL" id="CP144698">
    <property type="protein sequence ID" value="WVZ16502.1"/>
    <property type="molecule type" value="Genomic_DNA"/>
</dbReference>
<dbReference type="InterPro" id="IPR008271">
    <property type="entry name" value="Ser/Thr_kinase_AS"/>
</dbReference>